<name>A0ABD0KWU4_9CAEN</name>
<dbReference type="EMBL" id="JACVVK020000117">
    <property type="protein sequence ID" value="KAK7491217.1"/>
    <property type="molecule type" value="Genomic_DNA"/>
</dbReference>
<sequence length="87" mass="9154">MAAFVMSVLNRQNTAYCRVVLQIPTARAACQFLLHATARGAAARDVAATANQSRGNWGTLSLTRSFACKAVPSASLASVLVPLFKGD</sequence>
<gene>
    <name evidence="1" type="ORF">BaRGS_00017488</name>
</gene>
<accession>A0ABD0KWU4</accession>
<protein>
    <submittedName>
        <fullName evidence="1">Uncharacterized protein</fullName>
    </submittedName>
</protein>
<keyword evidence="2" id="KW-1185">Reference proteome</keyword>
<reference evidence="1 2" key="1">
    <citation type="journal article" date="2023" name="Sci. Data">
        <title>Genome assembly of the Korean intertidal mud-creeper Batillaria attramentaria.</title>
        <authorList>
            <person name="Patra A.K."/>
            <person name="Ho P.T."/>
            <person name="Jun S."/>
            <person name="Lee S.J."/>
            <person name="Kim Y."/>
            <person name="Won Y.J."/>
        </authorList>
    </citation>
    <scope>NUCLEOTIDE SEQUENCE [LARGE SCALE GENOMIC DNA]</scope>
    <source>
        <strain evidence="1">Wonlab-2016</strain>
    </source>
</reference>
<dbReference type="AlphaFoldDB" id="A0ABD0KWU4"/>
<evidence type="ECO:0000313" key="1">
    <source>
        <dbReference type="EMBL" id="KAK7491217.1"/>
    </source>
</evidence>
<evidence type="ECO:0000313" key="2">
    <source>
        <dbReference type="Proteomes" id="UP001519460"/>
    </source>
</evidence>
<dbReference type="Proteomes" id="UP001519460">
    <property type="component" value="Unassembled WGS sequence"/>
</dbReference>
<organism evidence="1 2">
    <name type="scientific">Batillaria attramentaria</name>
    <dbReference type="NCBI Taxonomy" id="370345"/>
    <lineage>
        <taxon>Eukaryota</taxon>
        <taxon>Metazoa</taxon>
        <taxon>Spiralia</taxon>
        <taxon>Lophotrochozoa</taxon>
        <taxon>Mollusca</taxon>
        <taxon>Gastropoda</taxon>
        <taxon>Caenogastropoda</taxon>
        <taxon>Sorbeoconcha</taxon>
        <taxon>Cerithioidea</taxon>
        <taxon>Batillariidae</taxon>
        <taxon>Batillaria</taxon>
    </lineage>
</organism>
<comment type="caution">
    <text evidence="1">The sequence shown here is derived from an EMBL/GenBank/DDBJ whole genome shotgun (WGS) entry which is preliminary data.</text>
</comment>
<proteinExistence type="predicted"/>